<proteinExistence type="predicted"/>
<dbReference type="GeneID" id="20326528"/>
<keyword evidence="2" id="KW-1185">Reference proteome</keyword>
<dbReference type="EMBL" id="KL609197">
    <property type="protein sequence ID" value="KER18141.1"/>
    <property type="molecule type" value="Genomic_DNA"/>
</dbReference>
<accession>A0A074YTM4</accession>
<sequence length="123" mass="14058">MEESFVLRNGRTMHRLTQSTERKQPTVSETTNHTESIATNSRNLEKQTRHLERHFSWPHAAVNASELDVDINYPTGEEISVLERAEEPHSDGLSSVAFRARGTTVTIRLTEVLRYLKQGKMPL</sequence>
<dbReference type="AlphaFoldDB" id="A0A074YTM4"/>
<protein>
    <submittedName>
        <fullName evidence="1">Uncharacterized protein</fullName>
    </submittedName>
</protein>
<name>A0A074YTM4_OPIVI</name>
<reference evidence="1 2" key="1">
    <citation type="submission" date="2013-11" db="EMBL/GenBank/DDBJ databases">
        <title>Opisthorchis viverrini - life in the bile duct.</title>
        <authorList>
            <person name="Young N.D."/>
            <person name="Nagarajan N."/>
            <person name="Lin S.J."/>
            <person name="Korhonen P.K."/>
            <person name="Jex A.R."/>
            <person name="Hall R.S."/>
            <person name="Safavi-Hemami H."/>
            <person name="Kaewkong W."/>
            <person name="Bertrand D."/>
            <person name="Gao S."/>
            <person name="Seet Q."/>
            <person name="Wongkham S."/>
            <person name="Teh B.T."/>
            <person name="Wongkham C."/>
            <person name="Intapan P.M."/>
            <person name="Maleewong W."/>
            <person name="Yang X."/>
            <person name="Hu M."/>
            <person name="Wang Z."/>
            <person name="Hofmann A."/>
            <person name="Sternberg P.W."/>
            <person name="Tan P."/>
            <person name="Wang J."/>
            <person name="Gasser R.B."/>
        </authorList>
    </citation>
    <scope>NUCLEOTIDE SEQUENCE [LARGE SCALE GENOMIC DNA]</scope>
</reference>
<dbReference type="RefSeq" id="XP_009178112.1">
    <property type="nucleotide sequence ID" value="XM_009179848.1"/>
</dbReference>
<evidence type="ECO:0000313" key="2">
    <source>
        <dbReference type="Proteomes" id="UP000054324"/>
    </source>
</evidence>
<organism evidence="1 2">
    <name type="scientific">Opisthorchis viverrini</name>
    <name type="common">Southeast Asian liver fluke</name>
    <dbReference type="NCBI Taxonomy" id="6198"/>
    <lineage>
        <taxon>Eukaryota</taxon>
        <taxon>Metazoa</taxon>
        <taxon>Spiralia</taxon>
        <taxon>Lophotrochozoa</taxon>
        <taxon>Platyhelminthes</taxon>
        <taxon>Trematoda</taxon>
        <taxon>Digenea</taxon>
        <taxon>Opisthorchiida</taxon>
        <taxon>Opisthorchiata</taxon>
        <taxon>Opisthorchiidae</taxon>
        <taxon>Opisthorchis</taxon>
    </lineage>
</organism>
<dbReference type="CTD" id="20326528"/>
<gene>
    <name evidence="1" type="ORF">T265_12360</name>
</gene>
<dbReference type="Proteomes" id="UP000054324">
    <property type="component" value="Unassembled WGS sequence"/>
</dbReference>
<dbReference type="KEGG" id="ovi:T265_12360"/>
<evidence type="ECO:0000313" key="1">
    <source>
        <dbReference type="EMBL" id="KER18141.1"/>
    </source>
</evidence>